<protein>
    <submittedName>
        <fullName evidence="1">Uncharacterized protein</fullName>
    </submittedName>
</protein>
<reference evidence="1" key="1">
    <citation type="submission" date="2011-01" db="EMBL/GenBank/DDBJ databases">
        <title>The Genome Sequence of Nematocida parisii strain ERTm3.</title>
        <authorList>
            <consortium name="The Broad Institute Genome Sequencing Platform"/>
            <consortium name="The Broad Institute Genome Sequencing Center for Infectious Disease"/>
            <person name="Cuomo C."/>
            <person name="Troemel E."/>
            <person name="Young S.K."/>
            <person name="Zeng Q."/>
            <person name="Gargeya S."/>
            <person name="Fitzgerald M."/>
            <person name="Haas B."/>
            <person name="Abouelleil A."/>
            <person name="Alvarado L."/>
            <person name="Arachchi H.M."/>
            <person name="Berlin A."/>
            <person name="Chapman S.B."/>
            <person name="Gearin G."/>
            <person name="Goldberg J."/>
            <person name="Griggs A."/>
            <person name="Gujja S."/>
            <person name="Hansen M."/>
            <person name="Heiman D."/>
            <person name="Howarth C."/>
            <person name="Larimer J."/>
            <person name="Lui A."/>
            <person name="MacDonald P.J.P."/>
            <person name="McCowen C."/>
            <person name="Montmayeur A."/>
            <person name="Murphy C."/>
            <person name="Neiman D."/>
            <person name="Pearson M."/>
            <person name="Priest M."/>
            <person name="Roberts A."/>
            <person name="Saif S."/>
            <person name="Shea T."/>
            <person name="Sisk P."/>
            <person name="Stolte C."/>
            <person name="Sykes S."/>
            <person name="Wortman J."/>
            <person name="Nusbaum C."/>
            <person name="Birren B."/>
        </authorList>
    </citation>
    <scope>NUCLEOTIDE SEQUENCE</scope>
    <source>
        <strain evidence="1">ERTm3</strain>
    </source>
</reference>
<dbReference type="Proteomes" id="UP000002872">
    <property type="component" value="Unassembled WGS sequence"/>
</dbReference>
<sequence>MLITTEKHEDFETTLLEWGLSKGASSYIGEIQLYTINGKAVITYTSHVSENNYVYVYNSSSAAGESKEKEKEKNKSARAAEPTYISLQLCKQILNPIIKEAHKPKEYKVKESVIFNGQVEMKLLHIESGDIKVMTGIEGLDHAVEIFNDLPVEKKSISADTLEEMLCQLFMNTLLI</sequence>
<dbReference type="EMBL" id="GL870877">
    <property type="protein sequence ID" value="EIJ89148.1"/>
    <property type="molecule type" value="Genomic_DNA"/>
</dbReference>
<keyword evidence="2" id="KW-1185">Reference proteome</keyword>
<proteinExistence type="predicted"/>
<dbReference type="VEuPathDB" id="MicrosporidiaDB:NEQG_00967"/>
<gene>
    <name evidence="1" type="ORF">NEQG_00967</name>
</gene>
<dbReference type="InParanoid" id="I3EIV1"/>
<evidence type="ECO:0000313" key="2">
    <source>
        <dbReference type="Proteomes" id="UP000002872"/>
    </source>
</evidence>
<name>I3EIV1_NEMP3</name>
<dbReference type="AlphaFoldDB" id="I3EIV1"/>
<accession>I3EIV1</accession>
<evidence type="ECO:0000313" key="1">
    <source>
        <dbReference type="EMBL" id="EIJ89148.1"/>
    </source>
</evidence>
<dbReference type="OMA" id="HEDFETT"/>
<dbReference type="OrthoDB" id="2190162at2759"/>
<dbReference type="HOGENOM" id="CLU_1611235_0_0_1"/>
<organism evidence="1 2">
    <name type="scientific">Nematocida parisii (strain ERTm3)</name>
    <name type="common">Nematode killer fungus</name>
    <dbReference type="NCBI Taxonomy" id="935791"/>
    <lineage>
        <taxon>Eukaryota</taxon>
        <taxon>Fungi</taxon>
        <taxon>Fungi incertae sedis</taxon>
        <taxon>Microsporidia</taxon>
        <taxon>Nematocida</taxon>
    </lineage>
</organism>